<dbReference type="Proteomes" id="UP000244073">
    <property type="component" value="Unassembled WGS sequence"/>
</dbReference>
<dbReference type="AlphaFoldDB" id="A0A2T5LMG3"/>
<protein>
    <submittedName>
        <fullName evidence="1">Uncharacterized protein</fullName>
    </submittedName>
</protein>
<gene>
    <name evidence="1" type="ORF">P175DRAFT_090467</name>
</gene>
<reference evidence="1 2" key="1">
    <citation type="journal article" date="2018" name="Proc. Natl. Acad. Sci. U.S.A.">
        <title>Linking secondary metabolites to gene clusters through genome sequencing of six diverse Aspergillus species.</title>
        <authorList>
            <person name="Kaerboelling I."/>
            <person name="Vesth T.C."/>
            <person name="Frisvad J.C."/>
            <person name="Nybo J.L."/>
            <person name="Theobald S."/>
            <person name="Kuo A."/>
            <person name="Bowyer P."/>
            <person name="Matsuda Y."/>
            <person name="Mondo S."/>
            <person name="Lyhne E.K."/>
            <person name="Kogle M.E."/>
            <person name="Clum A."/>
            <person name="Lipzen A."/>
            <person name="Salamov A."/>
            <person name="Ngan C.Y."/>
            <person name="Daum C."/>
            <person name="Chiniquy J."/>
            <person name="Barry K."/>
            <person name="LaButti K."/>
            <person name="Haridas S."/>
            <person name="Simmons B.A."/>
            <person name="Magnuson J.K."/>
            <person name="Mortensen U.H."/>
            <person name="Larsen T.O."/>
            <person name="Grigoriev I.V."/>
            <person name="Baker S.E."/>
            <person name="Andersen M.R."/>
        </authorList>
    </citation>
    <scope>NUCLEOTIDE SEQUENCE [LARGE SCALE GENOMIC DNA]</scope>
    <source>
        <strain evidence="1 2">IBT 24754</strain>
    </source>
</reference>
<sequence length="152" mass="16772">MAQPPNYHHHPTFHPEVVTLARFANSVAGSRILPLGCKSGFGPDTISHFPLLSLSLYLLHPIIPLLTIPHSRSLSPPLVPNPGVVGDRFRNFSFFLTSDKLGAFSGFPSRLIAGVHSFHRYSRHLTLAFQTHDCCILLRGPTSLIRLATSTR</sequence>
<name>A0A2T5LMG3_9EURO</name>
<dbReference type="RefSeq" id="XP_040748870.1">
    <property type="nucleotide sequence ID" value="XM_040901127.1"/>
</dbReference>
<evidence type="ECO:0000313" key="2">
    <source>
        <dbReference type="Proteomes" id="UP000244073"/>
    </source>
</evidence>
<dbReference type="EMBL" id="MSFN02000010">
    <property type="protein sequence ID" value="PTU17478.1"/>
    <property type="molecule type" value="Genomic_DNA"/>
</dbReference>
<comment type="caution">
    <text evidence="1">The sequence shown here is derived from an EMBL/GenBank/DDBJ whole genome shotgun (WGS) entry which is preliminary data.</text>
</comment>
<accession>A0A2T5LMG3</accession>
<evidence type="ECO:0000313" key="1">
    <source>
        <dbReference type="EMBL" id="PTU17478.1"/>
    </source>
</evidence>
<dbReference type="GeneID" id="63818012"/>
<proteinExistence type="predicted"/>
<organism evidence="1 2">
    <name type="scientific">Aspergillus ochraceoroseus IBT 24754</name>
    <dbReference type="NCBI Taxonomy" id="1392256"/>
    <lineage>
        <taxon>Eukaryota</taxon>
        <taxon>Fungi</taxon>
        <taxon>Dikarya</taxon>
        <taxon>Ascomycota</taxon>
        <taxon>Pezizomycotina</taxon>
        <taxon>Eurotiomycetes</taxon>
        <taxon>Eurotiomycetidae</taxon>
        <taxon>Eurotiales</taxon>
        <taxon>Aspergillaceae</taxon>
        <taxon>Aspergillus</taxon>
        <taxon>Aspergillus subgen. Nidulantes</taxon>
    </lineage>
</organism>
<dbReference type="VEuPathDB" id="FungiDB:P175DRAFT_090467"/>